<dbReference type="AlphaFoldDB" id="A0A8H3CWK0"/>
<keyword evidence="1" id="KW-0732">Signal</keyword>
<evidence type="ECO:0000256" key="1">
    <source>
        <dbReference type="SAM" id="SignalP"/>
    </source>
</evidence>
<gene>
    <name evidence="2" type="ORF">RDB_LOCUS141478</name>
</gene>
<protein>
    <recommendedName>
        <fullName evidence="4">Tyrosine-protein kinase ephrin type A/B receptor-like domain-containing protein</fullName>
    </recommendedName>
</protein>
<dbReference type="Proteomes" id="UP000663843">
    <property type="component" value="Unassembled WGS sequence"/>
</dbReference>
<feature type="chain" id="PRO_5034978436" description="Tyrosine-protein kinase ephrin type A/B receptor-like domain-containing protein" evidence="1">
    <location>
        <begin position="20"/>
        <end position="324"/>
    </location>
</feature>
<organism evidence="2 3">
    <name type="scientific">Rhizoctonia solani</name>
    <dbReference type="NCBI Taxonomy" id="456999"/>
    <lineage>
        <taxon>Eukaryota</taxon>
        <taxon>Fungi</taxon>
        <taxon>Dikarya</taxon>
        <taxon>Basidiomycota</taxon>
        <taxon>Agaricomycotina</taxon>
        <taxon>Agaricomycetes</taxon>
        <taxon>Cantharellales</taxon>
        <taxon>Ceratobasidiaceae</taxon>
        <taxon>Rhizoctonia</taxon>
    </lineage>
</organism>
<feature type="signal peptide" evidence="1">
    <location>
        <begin position="1"/>
        <end position="19"/>
    </location>
</feature>
<reference evidence="2" key="1">
    <citation type="submission" date="2021-01" db="EMBL/GenBank/DDBJ databases">
        <authorList>
            <person name="Kaushik A."/>
        </authorList>
    </citation>
    <scope>NUCLEOTIDE SEQUENCE</scope>
    <source>
        <strain evidence="2">AG2-2IIIB</strain>
    </source>
</reference>
<dbReference type="Gene3D" id="2.10.50.10">
    <property type="entry name" value="Tumor Necrosis Factor Receptor, subunit A, domain 2"/>
    <property type="match status" value="1"/>
</dbReference>
<name>A0A8H3CWK0_9AGAM</name>
<proteinExistence type="predicted"/>
<sequence length="324" mass="34383">MRLFSIAALSSLLIATVYAHAIESRVSHLGERTLCIAGTEPASGGCQSCAPGYFSLGGATRCQACPAGSTSSAVAAAVVLLPMLAPLALRVLSVVLVPVVAKRAGPTRSRTAVPARLARLALSLVLDLRPALVWTDNTGADLNARRVLPGSMPEQVRMLALNVRWIPIPARVPVLVLSARLVKEATLVRRVWTSASTNVRTARSTSMASVKTARVVLTPTATNASTVLPVQLPLPVQHHALLVLVVRFLRPTASLALSARAIRIQTGIAVHPVRLVRLLTLVRARAVLNLPSALNWRLEPRVVLLDGCRVLFCQAKAGTNVLTP</sequence>
<evidence type="ECO:0008006" key="4">
    <source>
        <dbReference type="Google" id="ProtNLM"/>
    </source>
</evidence>
<accession>A0A8H3CWK0</accession>
<evidence type="ECO:0000313" key="2">
    <source>
        <dbReference type="EMBL" id="CAE6502691.1"/>
    </source>
</evidence>
<evidence type="ECO:0000313" key="3">
    <source>
        <dbReference type="Proteomes" id="UP000663843"/>
    </source>
</evidence>
<dbReference type="EMBL" id="CAJMWT010005180">
    <property type="protein sequence ID" value="CAE6502691.1"/>
    <property type="molecule type" value="Genomic_DNA"/>
</dbReference>
<comment type="caution">
    <text evidence="2">The sequence shown here is derived from an EMBL/GenBank/DDBJ whole genome shotgun (WGS) entry which is preliminary data.</text>
</comment>